<evidence type="ECO:0000313" key="1">
    <source>
        <dbReference type="EMBL" id="MBF1163792.1"/>
    </source>
</evidence>
<name>A0A930BQE7_9RHOO</name>
<dbReference type="EMBL" id="JABZMI010000016">
    <property type="protein sequence ID" value="MBF1163792.1"/>
    <property type="molecule type" value="Genomic_DNA"/>
</dbReference>
<evidence type="ECO:0000313" key="2">
    <source>
        <dbReference type="Proteomes" id="UP000718593"/>
    </source>
</evidence>
<sequence length="635" mass="71382">MSQSAKLADWEKFVIANGWQAQAYELAAVVGQPVDAIQNLRATGACSRLDKAKDFAELFALWHGREPGEDDWPAPRKIGSHGTYEWQPPEIAMLASLVGQISQASIAEVLTTRLREKTGDPEAERTLTAVQVRTNLIGLQTTDVVGGLTTAEAARDIGSFAIVNQTIDKGELKTWRVGRLHVIPYAEWEAWKAKRVFPPDGYVQLSSIREPLAIKSDKLSEYARMGLIPTAVRCNPYGTKGPSTQFGTWWISKETAEQLLADRRAGRQMPWHGKYTDNLRTTYKLWEKRKHPEACKTCAEIWGEQGVPQNFEEYSARYPGLAHGAKRHLTRPWSPGITLEEVAAQAGKTVQEVQQAIDNGVLAATAEEGVQYVTRTDATRWIARKCPDGESARSWITMDTACDTYFFTMRELRGFIDSGDLKTKIGVTGPAKGVEYVLRHQCGQLREKIGFTEEQAARRLGITVERFRHLVEGVDWRAAEKIPLVTVQAVRKRLESRQGYTIEEAAAALGRTEGWVKEQIEKGATRVSRAKWDRRRLYITEPMLQRLREVSEQPADVEKLGAEWLSLSEAALEAAVSLATLNAWGVKGELAYKEHKGVRHYHREAVRARARKYWENPRLHRAVPPAWFQEEACAA</sequence>
<organism evidence="1 2">
    <name type="scientific">Dechloromonas agitata</name>
    <dbReference type="NCBI Taxonomy" id="73030"/>
    <lineage>
        <taxon>Bacteria</taxon>
        <taxon>Pseudomonadati</taxon>
        <taxon>Pseudomonadota</taxon>
        <taxon>Betaproteobacteria</taxon>
        <taxon>Rhodocyclales</taxon>
        <taxon>Azonexaceae</taxon>
        <taxon>Dechloromonas</taxon>
    </lineage>
</organism>
<comment type="caution">
    <text evidence="1">The sequence shown here is derived from an EMBL/GenBank/DDBJ whole genome shotgun (WGS) entry which is preliminary data.</text>
</comment>
<reference evidence="1" key="1">
    <citation type="submission" date="2020-04" db="EMBL/GenBank/DDBJ databases">
        <title>Deep metagenomics examines the oral microbiome during advanced dental caries in children, revealing novel taxa and co-occurrences with host molecules.</title>
        <authorList>
            <person name="Baker J.L."/>
            <person name="Morton J.T."/>
            <person name="Dinis M."/>
            <person name="Alvarez R."/>
            <person name="Tran N.C."/>
            <person name="Knight R."/>
            <person name="Edlund A."/>
        </authorList>
    </citation>
    <scope>NUCLEOTIDE SEQUENCE</scope>
    <source>
        <strain evidence="1">JCVI_32_bin.24</strain>
    </source>
</reference>
<proteinExistence type="predicted"/>
<gene>
    <name evidence="1" type="ORF">HXL68_02000</name>
</gene>
<accession>A0A930BQE7</accession>
<protein>
    <submittedName>
        <fullName evidence="1">Uncharacterized protein</fullName>
    </submittedName>
</protein>
<dbReference type="AlphaFoldDB" id="A0A930BQE7"/>
<dbReference type="Proteomes" id="UP000718593">
    <property type="component" value="Unassembled WGS sequence"/>
</dbReference>